<evidence type="ECO:0000256" key="1">
    <source>
        <dbReference type="ARBA" id="ARBA00022737"/>
    </source>
</evidence>
<name>A0AAV9J5R8_9PEZI</name>
<dbReference type="InterPro" id="IPR036770">
    <property type="entry name" value="Ankyrin_rpt-contain_sf"/>
</dbReference>
<dbReference type="PROSITE" id="PS50837">
    <property type="entry name" value="NACHT"/>
    <property type="match status" value="1"/>
</dbReference>
<dbReference type="EMBL" id="JAVFHQ010000076">
    <property type="protein sequence ID" value="KAK4540030.1"/>
    <property type="molecule type" value="Genomic_DNA"/>
</dbReference>
<dbReference type="SMART" id="SM00248">
    <property type="entry name" value="ANK"/>
    <property type="match status" value="8"/>
</dbReference>
<dbReference type="PANTHER" id="PTHR10039:SF16">
    <property type="entry name" value="GPI INOSITOL-DEACYLASE"/>
    <property type="match status" value="1"/>
</dbReference>
<organism evidence="4 5">
    <name type="scientific">Oleoguttula mirabilis</name>
    <dbReference type="NCBI Taxonomy" id="1507867"/>
    <lineage>
        <taxon>Eukaryota</taxon>
        <taxon>Fungi</taxon>
        <taxon>Dikarya</taxon>
        <taxon>Ascomycota</taxon>
        <taxon>Pezizomycotina</taxon>
        <taxon>Dothideomycetes</taxon>
        <taxon>Dothideomycetidae</taxon>
        <taxon>Mycosphaerellales</taxon>
        <taxon>Teratosphaeriaceae</taxon>
        <taxon>Oleoguttula</taxon>
    </lineage>
</organism>
<feature type="repeat" description="ANK" evidence="2">
    <location>
        <begin position="817"/>
        <end position="849"/>
    </location>
</feature>
<dbReference type="InterPro" id="IPR027417">
    <property type="entry name" value="P-loop_NTPase"/>
</dbReference>
<dbReference type="Pfam" id="PF00023">
    <property type="entry name" value="Ank"/>
    <property type="match status" value="1"/>
</dbReference>
<dbReference type="InterPro" id="IPR031348">
    <property type="entry name" value="PigL_N"/>
</dbReference>
<comment type="caution">
    <text evidence="4">The sequence shown here is derived from an EMBL/GenBank/DDBJ whole genome shotgun (WGS) entry which is preliminary data.</text>
</comment>
<evidence type="ECO:0000313" key="4">
    <source>
        <dbReference type="EMBL" id="KAK4540030.1"/>
    </source>
</evidence>
<dbReference type="PROSITE" id="PS50088">
    <property type="entry name" value="ANK_REPEAT"/>
    <property type="match status" value="4"/>
</dbReference>
<gene>
    <name evidence="4" type="ORF">LTR36_009846</name>
</gene>
<sequence>MADPLSIAASVAGLVSLGLQATGTLYDFYTAYKDRNDDLARTATRLGSLVEVLRLIQVATSTREWRADERSIVQTIEAAVSRSTNGIEELAEEVQKFKKVPAKTLTETIATVGRRVAYPFRKRTLVKLEELVGESNQDLSVALQVLQLKNNQIVQSEIEVMKRIVIASDLHNWLSAPDATIDYNTASAKRHPGTGRWLIQSPPFSAWLQQDSSFLWIHGFAGCGKSVLCSTAIDQAWRRSNQIPGSAVACFFFTFTDASKQNDSAMLRALLLQLSEQIVGVEDDLKQLKKTLRNASAPVSTLIEYIQQAVTRVAPDGHVYLLLDALDECPAGGQRSGVLSAIDTLRRRCLPNLHILVTSRDLPDIRRRLNASDEAMLGVTNDVIHDDIAHFVSDQLDIDPELEDWSAAERNTIKDRLASMADGSPLRVDEILEALAVDVREERYDPDRKLTNGDSLLRLCPGLIEVRIEQQFQLIDQREDWHRYVPEEFWLEDAGVVRISHFSVQEYLLAPRTRKSPAGAFVPPAHEAHEQISAICLTYLCDSHFVNQCLTYDLVRRSFLAKYSAKYWHQHYRECVAVATPMLQQRVLKMLTTATSLQRWLQLCNERHLHTGYEETSFTEYQRDEIPARPTYYAALLGLDDILKRTLAMSPAGINAEGGLYGYPLIAASVGGHCSTVVTLLERGADVNNANDSYGDYKGTALALAVKRDHLSTVRILLKAGAGTECGDVLQAATRLGHDRLVEALLQAGANVNASRAPPMAAWSGHSKIVKLLFAAGATIDAEHAGQLLTIAIERGFEEIWPMLLAHGADVNYAARDKPTALMAASSQGCASTVQALLTAGADVNAMRPECWDYSATALQAAVWEGHEDVVKMLLEAGATVNEGPETGRHTAFQCAILQKKDRVQKLLLDAGADANIPWPKDDREEAREEPHMRSRAFQAVAASFNGRTTTKGSLVG</sequence>
<evidence type="ECO:0000313" key="5">
    <source>
        <dbReference type="Proteomes" id="UP001324427"/>
    </source>
</evidence>
<dbReference type="PANTHER" id="PTHR10039">
    <property type="entry name" value="AMELOGENIN"/>
    <property type="match status" value="1"/>
</dbReference>
<keyword evidence="2" id="KW-0040">ANK repeat</keyword>
<protein>
    <recommendedName>
        <fullName evidence="3">NACHT domain-containing protein</fullName>
    </recommendedName>
</protein>
<dbReference type="Gene3D" id="1.25.40.20">
    <property type="entry name" value="Ankyrin repeat-containing domain"/>
    <property type="match status" value="2"/>
</dbReference>
<dbReference type="Pfam" id="PF17111">
    <property type="entry name" value="PigL_N"/>
    <property type="match status" value="1"/>
</dbReference>
<dbReference type="Pfam" id="PF24883">
    <property type="entry name" value="NPHP3_N"/>
    <property type="match status" value="1"/>
</dbReference>
<dbReference type="PROSITE" id="PS50297">
    <property type="entry name" value="ANK_REP_REGION"/>
    <property type="match status" value="2"/>
</dbReference>
<dbReference type="AlphaFoldDB" id="A0AAV9J5R8"/>
<dbReference type="InterPro" id="IPR056884">
    <property type="entry name" value="NPHP3-like_N"/>
</dbReference>
<accession>A0AAV9J5R8</accession>
<evidence type="ECO:0000256" key="2">
    <source>
        <dbReference type="PROSITE-ProRule" id="PRU00023"/>
    </source>
</evidence>
<reference evidence="4 5" key="1">
    <citation type="submission" date="2021-11" db="EMBL/GenBank/DDBJ databases">
        <title>Black yeast isolated from Biological Soil Crust.</title>
        <authorList>
            <person name="Kurbessoian T."/>
        </authorList>
    </citation>
    <scope>NUCLEOTIDE SEQUENCE [LARGE SCALE GENOMIC DNA]</scope>
    <source>
        <strain evidence="4 5">CCFEE 5522</strain>
    </source>
</reference>
<dbReference type="Proteomes" id="UP001324427">
    <property type="component" value="Unassembled WGS sequence"/>
</dbReference>
<keyword evidence="1" id="KW-0677">Repeat</keyword>
<dbReference type="InterPro" id="IPR002110">
    <property type="entry name" value="Ankyrin_rpt"/>
</dbReference>
<evidence type="ECO:0000259" key="3">
    <source>
        <dbReference type="PROSITE" id="PS50837"/>
    </source>
</evidence>
<proteinExistence type="predicted"/>
<dbReference type="SUPFAM" id="SSF52540">
    <property type="entry name" value="P-loop containing nucleoside triphosphate hydrolases"/>
    <property type="match status" value="1"/>
</dbReference>
<feature type="repeat" description="ANK" evidence="2">
    <location>
        <begin position="730"/>
        <end position="757"/>
    </location>
</feature>
<dbReference type="InterPro" id="IPR007111">
    <property type="entry name" value="NACHT_NTPase"/>
</dbReference>
<feature type="repeat" description="ANK" evidence="2">
    <location>
        <begin position="854"/>
        <end position="886"/>
    </location>
</feature>
<dbReference type="Gene3D" id="3.40.50.300">
    <property type="entry name" value="P-loop containing nucleotide triphosphate hydrolases"/>
    <property type="match status" value="1"/>
</dbReference>
<keyword evidence="5" id="KW-1185">Reference proteome</keyword>
<dbReference type="SUPFAM" id="SSF48403">
    <property type="entry name" value="Ankyrin repeat"/>
    <property type="match status" value="1"/>
</dbReference>
<feature type="repeat" description="ANK" evidence="2">
    <location>
        <begin position="664"/>
        <end position="692"/>
    </location>
</feature>
<dbReference type="Pfam" id="PF12796">
    <property type="entry name" value="Ank_2"/>
    <property type="match status" value="2"/>
</dbReference>
<feature type="domain" description="NACHT" evidence="3">
    <location>
        <begin position="213"/>
        <end position="360"/>
    </location>
</feature>